<comment type="caution">
    <text evidence="9">The sequence shown here is derived from an EMBL/GenBank/DDBJ whole genome shotgun (WGS) entry which is preliminary data.</text>
</comment>
<comment type="catalytic activity">
    <reaction evidence="5">
        <text>L-threonyl-[protein] + ATP = O-phospho-L-threonyl-[protein] + ADP + H(+)</text>
        <dbReference type="Rhea" id="RHEA:46608"/>
        <dbReference type="Rhea" id="RHEA-COMP:11060"/>
        <dbReference type="Rhea" id="RHEA-COMP:11605"/>
        <dbReference type="ChEBI" id="CHEBI:15378"/>
        <dbReference type="ChEBI" id="CHEBI:30013"/>
        <dbReference type="ChEBI" id="CHEBI:30616"/>
        <dbReference type="ChEBI" id="CHEBI:61977"/>
        <dbReference type="ChEBI" id="CHEBI:456216"/>
        <dbReference type="EC" id="2.7.11.1"/>
    </reaction>
</comment>
<keyword evidence="3 9" id="KW-0418">Kinase</keyword>
<dbReference type="STRING" id="2094558.A0A314XIE5"/>
<dbReference type="PANTHER" id="PTHR44329">
    <property type="entry name" value="SERINE/THREONINE-PROTEIN KINASE TNNI3K-RELATED"/>
    <property type="match status" value="1"/>
</dbReference>
<evidence type="ECO:0000256" key="1">
    <source>
        <dbReference type="ARBA" id="ARBA00022679"/>
    </source>
</evidence>
<dbReference type="PRINTS" id="PR00109">
    <property type="entry name" value="TYRKINASE"/>
</dbReference>
<dbReference type="PROSITE" id="PS50011">
    <property type="entry name" value="PROTEIN_KINASE_DOM"/>
    <property type="match status" value="1"/>
</dbReference>
<keyword evidence="2" id="KW-0547">Nucleotide-binding</keyword>
<dbReference type="InterPro" id="IPR051681">
    <property type="entry name" value="Ser/Thr_Kinases-Pseudokinases"/>
</dbReference>
<gene>
    <name evidence="9" type="ORF">Pyn_19106</name>
</gene>
<dbReference type="FunFam" id="3.30.200.20:FF:000034">
    <property type="entry name" value="Kinase suppressor of Ras 1"/>
    <property type="match status" value="1"/>
</dbReference>
<accession>A0A314XIE5</accession>
<feature type="domain" description="Protein kinase" evidence="8">
    <location>
        <begin position="59"/>
        <end position="319"/>
    </location>
</feature>
<dbReference type="AlphaFoldDB" id="A0A314XIE5"/>
<reference evidence="9 10" key="1">
    <citation type="submission" date="2018-02" db="EMBL/GenBank/DDBJ databases">
        <title>Draft genome of wild Prunus yedoensis var. nudiflora.</title>
        <authorList>
            <person name="Baek S."/>
            <person name="Kim J.-H."/>
            <person name="Choi K."/>
            <person name="Kim G.-B."/>
            <person name="Cho A."/>
            <person name="Jang H."/>
            <person name="Shin C.-H."/>
            <person name="Yu H.-J."/>
            <person name="Mun J.-H."/>
        </authorList>
    </citation>
    <scope>NUCLEOTIDE SEQUENCE [LARGE SCALE GENOMIC DNA]</scope>
    <source>
        <strain evidence="10">cv. Jeju island</strain>
        <tissue evidence="9">Leaf</tissue>
    </source>
</reference>
<evidence type="ECO:0000313" key="9">
    <source>
        <dbReference type="EMBL" id="PQP93612.1"/>
    </source>
</evidence>
<feature type="coiled-coil region" evidence="7">
    <location>
        <begin position="9"/>
        <end position="36"/>
    </location>
</feature>
<sequence>MALATNIDVKSLDEQLENLHLRYMKKKKELHDEESKVINVRAVAAKEVPQEWKIIREKLVVKRVFARGGFGTVHKGIYDGREVAVKMLEWREDGRTKAEIASLKKDFRQEVSIWHKLDHPNITKCIGATTDTDSASVITEYLSGGTLKAFLIQHRKKKLPLKTVKRLAVDLAKGLSYLHSKNIVHRDVKTENVLLDKDGRVKIADFGVARLEASNLVEMTGYTGTPGYMAPEVLESKPYNRKCDVYSFGICLWEMYCCDMPYPNIKFSELTSAVVYKNLRPEIPKHCPSSLAKVMKQCWDVEPKRRPEMEEVVSMLESINTSNNEASIRSHAPSGCFSFFGSRR</sequence>
<dbReference type="Proteomes" id="UP000250321">
    <property type="component" value="Unassembled WGS sequence"/>
</dbReference>
<dbReference type="GO" id="GO:0004674">
    <property type="term" value="F:protein serine/threonine kinase activity"/>
    <property type="evidence" value="ECO:0007669"/>
    <property type="project" value="UniProtKB-EC"/>
</dbReference>
<evidence type="ECO:0000259" key="8">
    <source>
        <dbReference type="PROSITE" id="PS50011"/>
    </source>
</evidence>
<dbReference type="PIRSF" id="PIRSF000654">
    <property type="entry name" value="Integrin-linked_kinase"/>
    <property type="match status" value="1"/>
</dbReference>
<dbReference type="OrthoDB" id="4062651at2759"/>
<dbReference type="EMBL" id="PJQY01002442">
    <property type="protein sequence ID" value="PQP93612.1"/>
    <property type="molecule type" value="Genomic_DNA"/>
</dbReference>
<dbReference type="GO" id="GO:0005524">
    <property type="term" value="F:ATP binding"/>
    <property type="evidence" value="ECO:0007669"/>
    <property type="project" value="UniProtKB-KW"/>
</dbReference>
<evidence type="ECO:0000256" key="7">
    <source>
        <dbReference type="SAM" id="Coils"/>
    </source>
</evidence>
<dbReference type="SMART" id="SM00220">
    <property type="entry name" value="S_TKc"/>
    <property type="match status" value="1"/>
</dbReference>
<dbReference type="Gene3D" id="1.10.510.10">
    <property type="entry name" value="Transferase(Phosphotransferase) domain 1"/>
    <property type="match status" value="1"/>
</dbReference>
<keyword evidence="10" id="KW-1185">Reference proteome</keyword>
<evidence type="ECO:0000256" key="6">
    <source>
        <dbReference type="ARBA" id="ARBA00048679"/>
    </source>
</evidence>
<evidence type="ECO:0000256" key="3">
    <source>
        <dbReference type="ARBA" id="ARBA00022777"/>
    </source>
</evidence>
<evidence type="ECO:0000313" key="10">
    <source>
        <dbReference type="Proteomes" id="UP000250321"/>
    </source>
</evidence>
<evidence type="ECO:0000256" key="4">
    <source>
        <dbReference type="ARBA" id="ARBA00022840"/>
    </source>
</evidence>
<dbReference type="GO" id="GO:0005886">
    <property type="term" value="C:plasma membrane"/>
    <property type="evidence" value="ECO:0007669"/>
    <property type="project" value="TreeGrafter"/>
</dbReference>
<evidence type="ECO:0000256" key="2">
    <source>
        <dbReference type="ARBA" id="ARBA00022741"/>
    </source>
</evidence>
<keyword evidence="4" id="KW-0067">ATP-binding</keyword>
<dbReference type="InterPro" id="IPR001245">
    <property type="entry name" value="Ser-Thr/Tyr_kinase_cat_dom"/>
</dbReference>
<comment type="catalytic activity">
    <reaction evidence="6">
        <text>L-seryl-[protein] + ATP = O-phospho-L-seryl-[protein] + ADP + H(+)</text>
        <dbReference type="Rhea" id="RHEA:17989"/>
        <dbReference type="Rhea" id="RHEA-COMP:9863"/>
        <dbReference type="Rhea" id="RHEA-COMP:11604"/>
        <dbReference type="ChEBI" id="CHEBI:15378"/>
        <dbReference type="ChEBI" id="CHEBI:29999"/>
        <dbReference type="ChEBI" id="CHEBI:30616"/>
        <dbReference type="ChEBI" id="CHEBI:83421"/>
        <dbReference type="ChEBI" id="CHEBI:456216"/>
        <dbReference type="EC" id="2.7.11.1"/>
    </reaction>
</comment>
<proteinExistence type="predicted"/>
<dbReference type="CDD" id="cd13999">
    <property type="entry name" value="STKc_MAP3K-like"/>
    <property type="match status" value="1"/>
</dbReference>
<organism evidence="9 10">
    <name type="scientific">Prunus yedoensis var. nudiflora</name>
    <dbReference type="NCBI Taxonomy" id="2094558"/>
    <lineage>
        <taxon>Eukaryota</taxon>
        <taxon>Viridiplantae</taxon>
        <taxon>Streptophyta</taxon>
        <taxon>Embryophyta</taxon>
        <taxon>Tracheophyta</taxon>
        <taxon>Spermatophyta</taxon>
        <taxon>Magnoliopsida</taxon>
        <taxon>eudicotyledons</taxon>
        <taxon>Gunneridae</taxon>
        <taxon>Pentapetalae</taxon>
        <taxon>rosids</taxon>
        <taxon>fabids</taxon>
        <taxon>Rosales</taxon>
        <taxon>Rosaceae</taxon>
        <taxon>Amygdaloideae</taxon>
        <taxon>Amygdaleae</taxon>
        <taxon>Prunus</taxon>
    </lineage>
</organism>
<name>A0A314XIE5_PRUYE</name>
<dbReference type="SUPFAM" id="SSF56112">
    <property type="entry name" value="Protein kinase-like (PK-like)"/>
    <property type="match status" value="1"/>
</dbReference>
<dbReference type="InterPro" id="IPR008271">
    <property type="entry name" value="Ser/Thr_kinase_AS"/>
</dbReference>
<protein>
    <submittedName>
        <fullName evidence="9">Serine/threonine-protein kinase STY8-like</fullName>
    </submittedName>
</protein>
<dbReference type="PANTHER" id="PTHR44329:SF280">
    <property type="entry name" value="PROTEIN KINASE"/>
    <property type="match status" value="1"/>
</dbReference>
<evidence type="ECO:0000256" key="5">
    <source>
        <dbReference type="ARBA" id="ARBA00047899"/>
    </source>
</evidence>
<dbReference type="InterPro" id="IPR000719">
    <property type="entry name" value="Prot_kinase_dom"/>
</dbReference>
<keyword evidence="7" id="KW-0175">Coiled coil</keyword>
<dbReference type="Gene3D" id="3.30.200.20">
    <property type="entry name" value="Phosphorylase Kinase, domain 1"/>
    <property type="match status" value="1"/>
</dbReference>
<dbReference type="PROSITE" id="PS00108">
    <property type="entry name" value="PROTEIN_KINASE_ST"/>
    <property type="match status" value="1"/>
</dbReference>
<dbReference type="InterPro" id="IPR011009">
    <property type="entry name" value="Kinase-like_dom_sf"/>
</dbReference>
<keyword evidence="1" id="KW-0808">Transferase</keyword>
<dbReference type="Pfam" id="PF07714">
    <property type="entry name" value="PK_Tyr_Ser-Thr"/>
    <property type="match status" value="1"/>
</dbReference>